<feature type="transmembrane region" description="Helical" evidence="7">
    <location>
        <begin position="171"/>
        <end position="199"/>
    </location>
</feature>
<feature type="domain" description="Rhodopsin" evidence="8">
    <location>
        <begin position="37"/>
        <end position="270"/>
    </location>
</feature>
<evidence type="ECO:0000313" key="9">
    <source>
        <dbReference type="EMBL" id="WZH49849.1"/>
    </source>
</evidence>
<keyword evidence="3 7" id="KW-1133">Transmembrane helix</keyword>
<dbReference type="InterPro" id="IPR049326">
    <property type="entry name" value="Rhodopsin_dom_fungi"/>
</dbReference>
<reference evidence="9 10" key="1">
    <citation type="submission" date="2024-04" db="EMBL/GenBank/DDBJ databases">
        <title>Complete genome sequence of Fusarium acuminatum.</title>
        <authorList>
            <person name="Lan B."/>
        </authorList>
    </citation>
    <scope>NUCLEOTIDE SEQUENCE [LARGE SCALE GENOMIC DNA]</scope>
    <source>
        <strain evidence="9">1A</strain>
    </source>
</reference>
<dbReference type="Pfam" id="PF20684">
    <property type="entry name" value="Fung_rhodopsin"/>
    <property type="match status" value="1"/>
</dbReference>
<evidence type="ECO:0000256" key="4">
    <source>
        <dbReference type="ARBA" id="ARBA00023136"/>
    </source>
</evidence>
<protein>
    <recommendedName>
        <fullName evidence="8">Rhodopsin domain-containing protein</fullName>
    </recommendedName>
</protein>
<evidence type="ECO:0000256" key="7">
    <source>
        <dbReference type="SAM" id="Phobius"/>
    </source>
</evidence>
<dbReference type="Proteomes" id="UP001489902">
    <property type="component" value="Chromosome 7"/>
</dbReference>
<evidence type="ECO:0000256" key="2">
    <source>
        <dbReference type="ARBA" id="ARBA00022692"/>
    </source>
</evidence>
<evidence type="ECO:0000256" key="1">
    <source>
        <dbReference type="ARBA" id="ARBA00004141"/>
    </source>
</evidence>
<sequence length="358" mass="39293">MSTVEPQNPLPPDENVGPVLLGVSGACLALVVITTAIRIWVRLGLRSLGWDDFTIVIATILGIARFGIQAAQVKIGNGRHRWYIDAADYMDNNKLGWFAQILLFASICFLKISILLLLLRLKDSRRVKYSAWAIMAGLFFTNFGCIVILLAECKPTSAYWTGVGECWDPRIRIYSIYATIAFSIVTDLLCSLLPIFVIWRVNLPLKTKISVWALMSLGLIATGFGIARAASLGTMTADLSWFYAITAIWSNLELYLGIVAANLSLSRSMFAYFFRNGNRSQHPSYGGRVGTMSVSGNAGFPSSNGFRSAQRRLPSEGQDSEISLVRTSNKVPSTWYTDDNTNNETMPGAVADGTGDSQ</sequence>
<evidence type="ECO:0000256" key="3">
    <source>
        <dbReference type="ARBA" id="ARBA00022989"/>
    </source>
</evidence>
<evidence type="ECO:0000313" key="10">
    <source>
        <dbReference type="Proteomes" id="UP001489902"/>
    </source>
</evidence>
<feature type="compositionally biased region" description="Polar residues" evidence="6">
    <location>
        <begin position="325"/>
        <end position="345"/>
    </location>
</feature>
<accession>A0ABZ2X9S2</accession>
<feature type="region of interest" description="Disordered" evidence="6">
    <location>
        <begin position="302"/>
        <end position="358"/>
    </location>
</feature>
<keyword evidence="2 7" id="KW-0812">Transmembrane</keyword>
<keyword evidence="4 7" id="KW-0472">Membrane</keyword>
<dbReference type="PANTHER" id="PTHR33048">
    <property type="entry name" value="PTH11-LIKE INTEGRAL MEMBRANE PROTEIN (AFU_ORTHOLOGUE AFUA_5G11245)"/>
    <property type="match status" value="1"/>
</dbReference>
<comment type="similarity">
    <text evidence="5">Belongs to the SAT4 family.</text>
</comment>
<dbReference type="InterPro" id="IPR052337">
    <property type="entry name" value="SAT4-like"/>
</dbReference>
<keyword evidence="10" id="KW-1185">Reference proteome</keyword>
<evidence type="ECO:0000256" key="6">
    <source>
        <dbReference type="SAM" id="MobiDB-lite"/>
    </source>
</evidence>
<proteinExistence type="inferred from homology"/>
<dbReference type="PANTHER" id="PTHR33048:SF96">
    <property type="entry name" value="INTEGRAL MEMBRANE PROTEIN"/>
    <property type="match status" value="1"/>
</dbReference>
<evidence type="ECO:0000256" key="5">
    <source>
        <dbReference type="ARBA" id="ARBA00038359"/>
    </source>
</evidence>
<comment type="subcellular location">
    <subcellularLocation>
        <location evidence="1">Membrane</location>
        <topology evidence="1">Multi-pass membrane protein</topology>
    </subcellularLocation>
</comment>
<feature type="transmembrane region" description="Helical" evidence="7">
    <location>
        <begin position="241"/>
        <end position="265"/>
    </location>
</feature>
<feature type="transmembrane region" description="Helical" evidence="7">
    <location>
        <begin position="211"/>
        <end position="229"/>
    </location>
</feature>
<feature type="transmembrane region" description="Helical" evidence="7">
    <location>
        <begin position="95"/>
        <end position="119"/>
    </location>
</feature>
<feature type="transmembrane region" description="Helical" evidence="7">
    <location>
        <begin position="20"/>
        <end position="41"/>
    </location>
</feature>
<evidence type="ECO:0000259" key="8">
    <source>
        <dbReference type="Pfam" id="PF20684"/>
    </source>
</evidence>
<feature type="transmembrane region" description="Helical" evidence="7">
    <location>
        <begin position="53"/>
        <end position="75"/>
    </location>
</feature>
<name>A0ABZ2X9S2_9HYPO</name>
<gene>
    <name evidence="9" type="ORF">QYS62_011067</name>
</gene>
<feature type="transmembrane region" description="Helical" evidence="7">
    <location>
        <begin position="131"/>
        <end position="151"/>
    </location>
</feature>
<organism evidence="9 10">
    <name type="scientific">Fusarium acuminatum</name>
    <dbReference type="NCBI Taxonomy" id="5515"/>
    <lineage>
        <taxon>Eukaryota</taxon>
        <taxon>Fungi</taxon>
        <taxon>Dikarya</taxon>
        <taxon>Ascomycota</taxon>
        <taxon>Pezizomycotina</taxon>
        <taxon>Sordariomycetes</taxon>
        <taxon>Hypocreomycetidae</taxon>
        <taxon>Hypocreales</taxon>
        <taxon>Nectriaceae</taxon>
        <taxon>Fusarium</taxon>
        <taxon>Fusarium tricinctum species complex</taxon>
    </lineage>
</organism>
<dbReference type="EMBL" id="CP151266">
    <property type="protein sequence ID" value="WZH49849.1"/>
    <property type="molecule type" value="Genomic_DNA"/>
</dbReference>